<accession>A0A9P5S675</accession>
<dbReference type="AlphaFoldDB" id="A0A9P5S675"/>
<keyword evidence="2" id="KW-1185">Reference proteome</keyword>
<gene>
    <name evidence="1" type="ORF">BG015_007974</name>
</gene>
<name>A0A9P5S675_9FUNG</name>
<evidence type="ECO:0000313" key="2">
    <source>
        <dbReference type="Proteomes" id="UP000748756"/>
    </source>
</evidence>
<proteinExistence type="predicted"/>
<protein>
    <submittedName>
        <fullName evidence="1">Uncharacterized protein</fullName>
    </submittedName>
</protein>
<dbReference type="EMBL" id="JAAAUQ010000044">
    <property type="protein sequence ID" value="KAF9155943.1"/>
    <property type="molecule type" value="Genomic_DNA"/>
</dbReference>
<sequence>MKPHQKFRLGNQVESIAVRQAGDGTYYSELTDIQDTFPNALKFKIDGVTLVYLQDKHGNRYNPLRIEHCPDDVIDIVVDPLAHGPVFISTTFINQYASSTTANPAQPEPYFADVVQQSTAALTVAPNTTIYAASSSTDNHLNHNPLTTLDTIAKTAMQTLQMVQHSATQNAANHQEMMAPLIRTFEHTTQVLQHTNQLLQGQENARIRDEEMHRMQQQTIDRLVATQERVDALLIQNYELHEYPIPRRFIILPDSYNTLDPRRVVSQRYRLYFLCECGEHCSADADNVESPGSIPIKNQVHLANHEGYELTRPTEFYSRYGPYILGLLRILKHCLAVTAVAAPAVFLAHNQVGSVMQGVESVAKNTMELAINSSINFLEQRLENSEAAENVANLQQMQSGDGATDIISDLKMLEGADLRRLDTFLRNKDKDKILGNLYRIVTTKGHVKWVCLKHYQASYRVSAMKAFIQTVETTGGTYDPHLGKVTITLKSGTVSKNFFTNLVDQALAVTELDVALNWSFGSSDLSHLVKKLAQSNVMALRLNLMDDSNALTGLAPGIDYIPKYRPLIKLFSSNTLQRLDLVGADSFGNKTPSLSKDQQDLRSLHVYGSTGDLIAKFVDFVQACPLIPSMTDVVFIDVPDLHRGIPDIIRASSAILQVLVLAVSSPTNEPSDLSVFRPDLSYSKLTHLHLALDLTTSSLQQLALVLPTLSLIHFGADHRSKGLLPYVNFTSLRSLSLDGMDKTDLNPIFEAFLVKRQPCQLETMTLALIGNIGRLPDLLRAIRLKQLYLFRLGSGALRKILRALNLCELTVLNILDTGYDWFTEENIATRNQEFTDQLRLYLGRPQLKEADIRFLENVVEKILKGVYSEKSRTLQGSSTKLPRSRVHLLEPSLVVKQSWQSILPNVYP</sequence>
<dbReference type="OrthoDB" id="2423826at2759"/>
<dbReference type="Proteomes" id="UP000748756">
    <property type="component" value="Unassembled WGS sequence"/>
</dbReference>
<comment type="caution">
    <text evidence="1">The sequence shown here is derived from an EMBL/GenBank/DDBJ whole genome shotgun (WGS) entry which is preliminary data.</text>
</comment>
<reference evidence="1" key="1">
    <citation type="journal article" date="2020" name="Fungal Divers.">
        <title>Resolving the Mortierellaceae phylogeny through synthesis of multi-gene phylogenetics and phylogenomics.</title>
        <authorList>
            <person name="Vandepol N."/>
            <person name="Liber J."/>
            <person name="Desiro A."/>
            <person name="Na H."/>
            <person name="Kennedy M."/>
            <person name="Barry K."/>
            <person name="Grigoriev I.V."/>
            <person name="Miller A.N."/>
            <person name="O'Donnell K."/>
            <person name="Stajich J.E."/>
            <person name="Bonito G."/>
        </authorList>
    </citation>
    <scope>NUCLEOTIDE SEQUENCE</scope>
    <source>
        <strain evidence="1">NRRL 6426</strain>
    </source>
</reference>
<organism evidence="1 2">
    <name type="scientific">Linnemannia schmuckeri</name>
    <dbReference type="NCBI Taxonomy" id="64567"/>
    <lineage>
        <taxon>Eukaryota</taxon>
        <taxon>Fungi</taxon>
        <taxon>Fungi incertae sedis</taxon>
        <taxon>Mucoromycota</taxon>
        <taxon>Mortierellomycotina</taxon>
        <taxon>Mortierellomycetes</taxon>
        <taxon>Mortierellales</taxon>
        <taxon>Mortierellaceae</taxon>
        <taxon>Linnemannia</taxon>
    </lineage>
</organism>
<evidence type="ECO:0000313" key="1">
    <source>
        <dbReference type="EMBL" id="KAF9155943.1"/>
    </source>
</evidence>